<evidence type="ECO:0000313" key="2">
    <source>
        <dbReference type="Proteomes" id="UP001333110"/>
    </source>
</evidence>
<organism evidence="1 2">
    <name type="scientific">Mycteria americana</name>
    <name type="common">Wood stork</name>
    <dbReference type="NCBI Taxonomy" id="33587"/>
    <lineage>
        <taxon>Eukaryota</taxon>
        <taxon>Metazoa</taxon>
        <taxon>Chordata</taxon>
        <taxon>Craniata</taxon>
        <taxon>Vertebrata</taxon>
        <taxon>Euteleostomi</taxon>
        <taxon>Archelosauria</taxon>
        <taxon>Archosauria</taxon>
        <taxon>Dinosauria</taxon>
        <taxon>Saurischia</taxon>
        <taxon>Theropoda</taxon>
        <taxon>Coelurosauria</taxon>
        <taxon>Aves</taxon>
        <taxon>Neognathae</taxon>
        <taxon>Neoaves</taxon>
        <taxon>Aequornithes</taxon>
        <taxon>Ciconiiformes</taxon>
        <taxon>Ciconiidae</taxon>
        <taxon>Mycteria</taxon>
    </lineage>
</organism>
<dbReference type="Proteomes" id="UP001333110">
    <property type="component" value="Unassembled WGS sequence"/>
</dbReference>
<accession>A0AAN7Q462</accession>
<dbReference type="EMBL" id="JAUNZN010000001">
    <property type="protein sequence ID" value="KAK4831156.1"/>
    <property type="molecule type" value="Genomic_DNA"/>
</dbReference>
<reference evidence="1 2" key="1">
    <citation type="journal article" date="2023" name="J. Hered.">
        <title>Chromosome-level genome of the wood stork (Mycteria americana) provides insight into avian chromosome evolution.</title>
        <authorList>
            <person name="Flamio R. Jr."/>
            <person name="Ramstad K.M."/>
        </authorList>
    </citation>
    <scope>NUCLEOTIDE SEQUENCE [LARGE SCALE GENOMIC DNA]</scope>
    <source>
        <strain evidence="1">JAX WOST 10</strain>
    </source>
</reference>
<evidence type="ECO:0000313" key="1">
    <source>
        <dbReference type="EMBL" id="KAK4831156.1"/>
    </source>
</evidence>
<protein>
    <submittedName>
        <fullName evidence="1">Uncharacterized protein</fullName>
    </submittedName>
</protein>
<gene>
    <name evidence="1" type="ORF">QYF61_015626</name>
</gene>
<name>A0AAN7Q462_MYCAM</name>
<keyword evidence="2" id="KW-1185">Reference proteome</keyword>
<sequence length="158" mass="17501">MVGLDDLKGLFQPIRFCDSVKSVFQSGFVHVQWFPLEGNPDMGAREEAHSDQVLDLGEQETRTPQRSVLHNLGTAWRTTTQLDEAEVLVIPHMQSKDKNVIGNSQHRFPKGGFCLSSLIAFYAEMTGSVDEGRALDNVYLDFSKVCNTVSPSNGNKLG</sequence>
<comment type="caution">
    <text evidence="1">The sequence shown here is derived from an EMBL/GenBank/DDBJ whole genome shotgun (WGS) entry which is preliminary data.</text>
</comment>
<dbReference type="AlphaFoldDB" id="A0AAN7Q462"/>
<proteinExistence type="predicted"/>